<dbReference type="AlphaFoldDB" id="A0A0C5W0J9"/>
<feature type="transmembrane region" description="Helical" evidence="7">
    <location>
        <begin position="252"/>
        <end position="269"/>
    </location>
</feature>
<proteinExistence type="inferred from homology"/>
<dbReference type="InterPro" id="IPR002656">
    <property type="entry name" value="Acyl_transf_3_dom"/>
</dbReference>
<evidence type="ECO:0000313" key="9">
    <source>
        <dbReference type="EMBL" id="AJR04806.1"/>
    </source>
</evidence>
<evidence type="ECO:0000256" key="3">
    <source>
        <dbReference type="ARBA" id="ARBA00022475"/>
    </source>
</evidence>
<feature type="transmembrane region" description="Helical" evidence="7">
    <location>
        <begin position="52"/>
        <end position="73"/>
    </location>
</feature>
<dbReference type="EMBL" id="CP007202">
    <property type="protein sequence ID" value="AJR04806.1"/>
    <property type="molecule type" value="Genomic_DNA"/>
</dbReference>
<feature type="domain" description="Acyltransferase 3" evidence="8">
    <location>
        <begin position="10"/>
        <end position="334"/>
    </location>
</feature>
<keyword evidence="6 7" id="KW-0472">Membrane</keyword>
<keyword evidence="10" id="KW-1185">Reference proteome</keyword>
<evidence type="ECO:0000256" key="4">
    <source>
        <dbReference type="ARBA" id="ARBA00022692"/>
    </source>
</evidence>
<evidence type="ECO:0000256" key="2">
    <source>
        <dbReference type="ARBA" id="ARBA00007400"/>
    </source>
</evidence>
<feature type="transmembrane region" description="Helical" evidence="7">
    <location>
        <begin position="85"/>
        <end position="103"/>
    </location>
</feature>
<keyword evidence="3" id="KW-1003">Cell membrane</keyword>
<keyword evidence="5 7" id="KW-1133">Transmembrane helix</keyword>
<evidence type="ECO:0000256" key="6">
    <source>
        <dbReference type="ARBA" id="ARBA00023136"/>
    </source>
</evidence>
<name>A0A0C5W0J9_9FLAO</name>
<evidence type="ECO:0000313" key="10">
    <source>
        <dbReference type="Proteomes" id="UP000032229"/>
    </source>
</evidence>
<comment type="subcellular location">
    <subcellularLocation>
        <location evidence="1">Cell membrane</location>
        <topology evidence="1">Multi-pass membrane protein</topology>
    </subcellularLocation>
</comment>
<dbReference type="STRING" id="1454006.AW14_06045"/>
<reference evidence="9 10" key="1">
    <citation type="submission" date="2014-02" db="EMBL/GenBank/DDBJ databases">
        <authorList>
            <person name="Young C.-C."/>
            <person name="Hameed A."/>
            <person name="Huang H.-C."/>
            <person name="Shahina M."/>
        </authorList>
    </citation>
    <scope>NUCLEOTIDE SEQUENCE [LARGE SCALE GENOMIC DNA]</scope>
    <source>
        <strain evidence="9 10">CC-SAMT-1</strain>
    </source>
</reference>
<dbReference type="Pfam" id="PF01757">
    <property type="entry name" value="Acyl_transf_3"/>
    <property type="match status" value="1"/>
</dbReference>
<evidence type="ECO:0000256" key="1">
    <source>
        <dbReference type="ARBA" id="ARBA00004651"/>
    </source>
</evidence>
<sequence length="355" mass="40866">MKNNKTEFLNYIHSFRGLAILLILFGHAMVAAFIGAKGSFDDSHPLLMVSEVFYHDSTLYFALISGILFSRVLKKRGYRRFYKSKVKNIILPYIFISVVFTLLKNKFNTGILDGIWGFTKTIFENLIYGKANFVLWYIPVLIFLYLTTPLLDYLSDKQPVKKGLYVIIILLPLVVSRVPIDLDYSLHLPTMIYFTGAYALGIYLGKDLEYGFKQIAVFKTYIIIVAVLSTLVLFYFYMNNLNLVGSVSLKESVFYIQKTTFALLIMLFFKNKLNRPLRSLNGVARDSFSIYFLHGYILYASLPLFKFILNITEITPLNIIITTAVLIVYTLVVCRFIIWVFKRVFGKKSRVLIGA</sequence>
<dbReference type="OrthoDB" id="7579632at2"/>
<feature type="transmembrane region" description="Helical" evidence="7">
    <location>
        <begin position="186"/>
        <end position="204"/>
    </location>
</feature>
<gene>
    <name evidence="9" type="ORF">AW14_06045</name>
</gene>
<dbReference type="GO" id="GO:0016413">
    <property type="term" value="F:O-acetyltransferase activity"/>
    <property type="evidence" value="ECO:0007669"/>
    <property type="project" value="TreeGrafter"/>
</dbReference>
<dbReference type="Proteomes" id="UP000032229">
    <property type="component" value="Chromosome"/>
</dbReference>
<feature type="transmembrane region" description="Helical" evidence="7">
    <location>
        <begin position="317"/>
        <end position="341"/>
    </location>
</feature>
<dbReference type="PANTHER" id="PTHR40074:SF2">
    <property type="entry name" value="O-ACETYLTRANSFERASE WECH"/>
    <property type="match status" value="1"/>
</dbReference>
<feature type="transmembrane region" description="Helical" evidence="7">
    <location>
        <begin position="20"/>
        <end position="40"/>
    </location>
</feature>
<comment type="similarity">
    <text evidence="2">Belongs to the acyltransferase 3 family.</text>
</comment>
<feature type="transmembrane region" description="Helical" evidence="7">
    <location>
        <begin position="216"/>
        <end position="237"/>
    </location>
</feature>
<organism evidence="9 10">
    <name type="scientific">Siansivirga zeaxanthinifaciens CC-SAMT-1</name>
    <dbReference type="NCBI Taxonomy" id="1454006"/>
    <lineage>
        <taxon>Bacteria</taxon>
        <taxon>Pseudomonadati</taxon>
        <taxon>Bacteroidota</taxon>
        <taxon>Flavobacteriia</taxon>
        <taxon>Flavobacteriales</taxon>
        <taxon>Flavobacteriaceae</taxon>
        <taxon>Siansivirga</taxon>
    </lineage>
</organism>
<dbReference type="PANTHER" id="PTHR40074">
    <property type="entry name" value="O-ACETYLTRANSFERASE WECH"/>
    <property type="match status" value="1"/>
</dbReference>
<dbReference type="GO" id="GO:0005886">
    <property type="term" value="C:plasma membrane"/>
    <property type="evidence" value="ECO:0007669"/>
    <property type="project" value="UniProtKB-SubCell"/>
</dbReference>
<evidence type="ECO:0000259" key="8">
    <source>
        <dbReference type="Pfam" id="PF01757"/>
    </source>
</evidence>
<dbReference type="HOGENOM" id="CLU_066870_0_0_10"/>
<keyword evidence="4 7" id="KW-0812">Transmembrane</keyword>
<feature type="transmembrane region" description="Helical" evidence="7">
    <location>
        <begin position="290"/>
        <end position="311"/>
    </location>
</feature>
<dbReference type="KEGG" id="sze:AW14_06045"/>
<dbReference type="RefSeq" id="WP_044637970.1">
    <property type="nucleotide sequence ID" value="NZ_CP007202.1"/>
</dbReference>
<accession>A0A0C5W0J9</accession>
<feature type="transmembrane region" description="Helical" evidence="7">
    <location>
        <begin position="133"/>
        <end position="151"/>
    </location>
</feature>
<feature type="transmembrane region" description="Helical" evidence="7">
    <location>
        <begin position="163"/>
        <end position="180"/>
    </location>
</feature>
<protein>
    <recommendedName>
        <fullName evidence="8">Acyltransferase 3 domain-containing protein</fullName>
    </recommendedName>
</protein>
<evidence type="ECO:0000256" key="7">
    <source>
        <dbReference type="SAM" id="Phobius"/>
    </source>
</evidence>
<dbReference type="GO" id="GO:0009246">
    <property type="term" value="P:enterobacterial common antigen biosynthetic process"/>
    <property type="evidence" value="ECO:0007669"/>
    <property type="project" value="TreeGrafter"/>
</dbReference>
<evidence type="ECO:0000256" key="5">
    <source>
        <dbReference type="ARBA" id="ARBA00022989"/>
    </source>
</evidence>